<proteinExistence type="predicted"/>
<dbReference type="RefSeq" id="WP_079463835.1">
    <property type="nucleotide sequence ID" value="NZ_CP033934.1"/>
</dbReference>
<accession>A0ABY1L5X1</accession>
<sequence length="151" mass="17848">MKKLVLAAAFIITGSFAMAQQVNPQDKKINREEMHKKMELKQQERMAEMQKELNLNEAQVAKIKNLQEKRKADMKVEFEKNKGERQAKVEKMKAKRQQMDNEMKTILTPEQYDKWQVSRKAKMEERKAMMKERGVKHDRKMKAKPQPGTSI</sequence>
<organism evidence="3 4">
    <name type="scientific">Chryseobacterium balustinum</name>
    <dbReference type="NCBI Taxonomy" id="246"/>
    <lineage>
        <taxon>Bacteria</taxon>
        <taxon>Pseudomonadati</taxon>
        <taxon>Bacteroidota</taxon>
        <taxon>Flavobacteriia</taxon>
        <taxon>Flavobacteriales</taxon>
        <taxon>Weeksellaceae</taxon>
        <taxon>Chryseobacterium group</taxon>
        <taxon>Chryseobacterium</taxon>
    </lineage>
</organism>
<dbReference type="EMBL" id="FUZE01000001">
    <property type="protein sequence ID" value="SKB42551.1"/>
    <property type="molecule type" value="Genomic_DNA"/>
</dbReference>
<feature type="signal peptide" evidence="2">
    <location>
        <begin position="1"/>
        <end position="19"/>
    </location>
</feature>
<evidence type="ECO:0000256" key="1">
    <source>
        <dbReference type="SAM" id="MobiDB-lite"/>
    </source>
</evidence>
<feature type="compositionally biased region" description="Basic and acidic residues" evidence="1">
    <location>
        <begin position="121"/>
        <end position="135"/>
    </location>
</feature>
<protein>
    <recommendedName>
        <fullName evidence="5">DUF4890 domain-containing protein</fullName>
    </recommendedName>
</protein>
<evidence type="ECO:0000313" key="4">
    <source>
        <dbReference type="Proteomes" id="UP000190669"/>
    </source>
</evidence>
<evidence type="ECO:0000313" key="3">
    <source>
        <dbReference type="EMBL" id="SKB42551.1"/>
    </source>
</evidence>
<name>A0ABY1L5X1_9FLAO</name>
<comment type="caution">
    <text evidence="3">The sequence shown here is derived from an EMBL/GenBank/DDBJ whole genome shotgun (WGS) entry which is preliminary data.</text>
</comment>
<evidence type="ECO:0008006" key="5">
    <source>
        <dbReference type="Google" id="ProtNLM"/>
    </source>
</evidence>
<feature type="region of interest" description="Disordered" evidence="1">
    <location>
        <begin position="80"/>
        <end position="151"/>
    </location>
</feature>
<feature type="chain" id="PRO_5046917806" description="DUF4890 domain-containing protein" evidence="2">
    <location>
        <begin position="20"/>
        <end position="151"/>
    </location>
</feature>
<reference evidence="3 4" key="1">
    <citation type="submission" date="2017-02" db="EMBL/GenBank/DDBJ databases">
        <authorList>
            <person name="Varghese N."/>
            <person name="Submissions S."/>
        </authorList>
    </citation>
    <scope>NUCLEOTIDE SEQUENCE [LARGE SCALE GENOMIC DNA]</scope>
    <source>
        <strain evidence="3 4">DSM 16775</strain>
    </source>
</reference>
<feature type="compositionally biased region" description="Basic and acidic residues" evidence="1">
    <location>
        <begin position="80"/>
        <end position="103"/>
    </location>
</feature>
<keyword evidence="4" id="KW-1185">Reference proteome</keyword>
<dbReference type="Proteomes" id="UP000190669">
    <property type="component" value="Unassembled WGS sequence"/>
</dbReference>
<evidence type="ECO:0000256" key="2">
    <source>
        <dbReference type="SAM" id="SignalP"/>
    </source>
</evidence>
<gene>
    <name evidence="3" type="ORF">SAMN05421800_101638</name>
</gene>
<keyword evidence="2" id="KW-0732">Signal</keyword>